<dbReference type="PANTHER" id="PTHR33823:SF4">
    <property type="entry name" value="GENERAL STRESS PROTEIN 16O"/>
    <property type="match status" value="1"/>
</dbReference>
<keyword evidence="7" id="KW-1185">Reference proteome</keyword>
<dbReference type="Pfam" id="PF01258">
    <property type="entry name" value="zf-dskA_traR"/>
    <property type="match status" value="1"/>
</dbReference>
<feature type="zinc finger region" description="dksA C4-type" evidence="4">
    <location>
        <begin position="84"/>
        <end position="108"/>
    </location>
</feature>
<dbReference type="InterPro" id="IPR000962">
    <property type="entry name" value="Znf_DskA_TraR"/>
</dbReference>
<dbReference type="SUPFAM" id="SSF109635">
    <property type="entry name" value="DnaK suppressor protein DksA, alpha-hairpin domain"/>
    <property type="match status" value="1"/>
</dbReference>
<dbReference type="Gene3D" id="1.20.120.910">
    <property type="entry name" value="DksA, coiled-coil domain"/>
    <property type="match status" value="1"/>
</dbReference>
<dbReference type="GO" id="GO:0008270">
    <property type="term" value="F:zinc ion binding"/>
    <property type="evidence" value="ECO:0007669"/>
    <property type="project" value="UniProtKB-KW"/>
</dbReference>
<keyword evidence="1" id="KW-0479">Metal-binding</keyword>
<evidence type="ECO:0000256" key="4">
    <source>
        <dbReference type="PROSITE-ProRule" id="PRU00510"/>
    </source>
</evidence>
<protein>
    <submittedName>
        <fullName evidence="6">Transcriptional regulator, TraR/DksA family</fullName>
    </submittedName>
</protein>
<organism evidence="6 7">
    <name type="scientific">Candidatus Moduliflexus flocculans</name>
    <dbReference type="NCBI Taxonomy" id="1499966"/>
    <lineage>
        <taxon>Bacteria</taxon>
        <taxon>Candidatus Moduliflexota</taxon>
        <taxon>Candidatus Moduliflexia</taxon>
        <taxon>Candidatus Moduliflexales</taxon>
        <taxon>Candidatus Moduliflexaceae</taxon>
    </lineage>
</organism>
<accession>A0A081BQN4</accession>
<dbReference type="InterPro" id="IPR020458">
    <property type="entry name" value="Znf_DskA_TraR_CS"/>
</dbReference>
<evidence type="ECO:0000259" key="5">
    <source>
        <dbReference type="Pfam" id="PF01258"/>
    </source>
</evidence>
<dbReference type="PROSITE" id="PS51128">
    <property type="entry name" value="ZF_DKSA_2"/>
    <property type="match status" value="1"/>
</dbReference>
<name>A0A081BQN4_9BACT</name>
<dbReference type="STRING" id="1499966.U14_04988"/>
<evidence type="ECO:0000313" key="7">
    <source>
        <dbReference type="Proteomes" id="UP000030700"/>
    </source>
</evidence>
<dbReference type="HOGENOM" id="CLU_043144_3_1_0"/>
<dbReference type="InterPro" id="IPR037187">
    <property type="entry name" value="DnaK_N"/>
</dbReference>
<evidence type="ECO:0000256" key="1">
    <source>
        <dbReference type="ARBA" id="ARBA00022723"/>
    </source>
</evidence>
<dbReference type="EMBL" id="DF820460">
    <property type="protein sequence ID" value="GAK53715.1"/>
    <property type="molecule type" value="Genomic_DNA"/>
</dbReference>
<feature type="domain" description="Zinc finger DksA/TraR C4-type" evidence="5">
    <location>
        <begin position="79"/>
        <end position="114"/>
    </location>
</feature>
<keyword evidence="2" id="KW-0863">Zinc-finger</keyword>
<dbReference type="PANTHER" id="PTHR33823">
    <property type="entry name" value="RNA POLYMERASE-BINDING TRANSCRIPTION FACTOR DKSA-RELATED"/>
    <property type="match status" value="1"/>
</dbReference>
<evidence type="ECO:0000256" key="3">
    <source>
        <dbReference type="ARBA" id="ARBA00022833"/>
    </source>
</evidence>
<reference evidence="6 7" key="1">
    <citation type="journal article" date="2015" name="PeerJ">
        <title>First genomic representation of candidate bacterial phylum KSB3 points to enhanced environmental sensing as a trigger of wastewater bulking.</title>
        <authorList>
            <person name="Sekiguchi Y."/>
            <person name="Ohashi A."/>
            <person name="Parks D.H."/>
            <person name="Yamauchi T."/>
            <person name="Tyson G.W."/>
            <person name="Hugenholtz P."/>
        </authorList>
    </citation>
    <scope>NUCLEOTIDE SEQUENCE [LARGE SCALE GENOMIC DNA]</scope>
</reference>
<keyword evidence="3" id="KW-0862">Zinc</keyword>
<proteinExistence type="predicted"/>
<dbReference type="PROSITE" id="PS01102">
    <property type="entry name" value="ZF_DKSA_1"/>
    <property type="match status" value="1"/>
</dbReference>
<gene>
    <name evidence="6" type="ORF">U14_04988</name>
</gene>
<sequence>MRKRIMDERFEKVNKMLLEQRKELIQKIRSKKGDQELQSGDLIDIATDSLEHELNYIFEEREREKLQNIDEALRRIQDGSYGECDECGDDIELERLMALPFTRVCLDCKAKQERQKKLKLYAEHEDEPSL</sequence>
<dbReference type="SUPFAM" id="SSF57716">
    <property type="entry name" value="Glucocorticoid receptor-like (DNA-binding domain)"/>
    <property type="match status" value="1"/>
</dbReference>
<dbReference type="Proteomes" id="UP000030700">
    <property type="component" value="Unassembled WGS sequence"/>
</dbReference>
<evidence type="ECO:0000256" key="2">
    <source>
        <dbReference type="ARBA" id="ARBA00022771"/>
    </source>
</evidence>
<evidence type="ECO:0000313" key="6">
    <source>
        <dbReference type="EMBL" id="GAK53715.1"/>
    </source>
</evidence>
<dbReference type="AlphaFoldDB" id="A0A081BQN4"/>